<keyword evidence="15" id="KW-0624">Polysaccharide degradation</keyword>
<keyword evidence="11" id="KW-0325">Glycoprotein</keyword>
<evidence type="ECO:0000256" key="5">
    <source>
        <dbReference type="ARBA" id="ARBA00012741"/>
    </source>
</evidence>
<dbReference type="PANTHER" id="PTHR22762">
    <property type="entry name" value="ALPHA-GLUCOSIDASE"/>
    <property type="match status" value="1"/>
</dbReference>
<keyword evidence="8" id="KW-0964">Secreted</keyword>
<evidence type="ECO:0000256" key="9">
    <source>
        <dbReference type="ARBA" id="ARBA00022729"/>
    </source>
</evidence>
<evidence type="ECO:0000259" key="19">
    <source>
        <dbReference type="Pfam" id="PF01055"/>
    </source>
</evidence>
<dbReference type="EMBL" id="JASWJB010000027">
    <property type="protein sequence ID" value="KAK2609148.1"/>
    <property type="molecule type" value="Genomic_DNA"/>
</dbReference>
<dbReference type="EC" id="3.2.1.21" evidence="6"/>
<dbReference type="AlphaFoldDB" id="A0AAJ0CYG7"/>
<dbReference type="EC" id="3.2.1.20" evidence="5"/>
<evidence type="ECO:0000256" key="17">
    <source>
        <dbReference type="RuleBase" id="RU361185"/>
    </source>
</evidence>
<feature type="signal peptide" evidence="18">
    <location>
        <begin position="1"/>
        <end position="21"/>
    </location>
</feature>
<accession>A0AAJ0CYG7</accession>
<keyword evidence="12" id="KW-0119">Carbohydrate metabolism</keyword>
<evidence type="ECO:0000256" key="8">
    <source>
        <dbReference type="ARBA" id="ARBA00022525"/>
    </source>
</evidence>
<dbReference type="SUPFAM" id="SSF51011">
    <property type="entry name" value="Glycosyl hydrolase domain"/>
    <property type="match status" value="1"/>
</dbReference>
<evidence type="ECO:0000256" key="6">
    <source>
        <dbReference type="ARBA" id="ARBA00012744"/>
    </source>
</evidence>
<dbReference type="InterPro" id="IPR030458">
    <property type="entry name" value="Glyco_hydro_31_AS"/>
</dbReference>
<dbReference type="SUPFAM" id="SSF51445">
    <property type="entry name" value="(Trans)glycosidases"/>
    <property type="match status" value="1"/>
</dbReference>
<gene>
    <name evidence="22" type="ORF">QQS21_002375</name>
</gene>
<dbReference type="GO" id="GO:0004558">
    <property type="term" value="F:alpha-1,4-glucosidase activity"/>
    <property type="evidence" value="ECO:0007669"/>
    <property type="project" value="UniProtKB-EC"/>
</dbReference>
<dbReference type="GO" id="GO:0000272">
    <property type="term" value="P:polysaccharide catabolic process"/>
    <property type="evidence" value="ECO:0007669"/>
    <property type="project" value="UniProtKB-KW"/>
</dbReference>
<dbReference type="InterPro" id="IPR013780">
    <property type="entry name" value="Glyco_hydro_b"/>
</dbReference>
<dbReference type="Gene3D" id="2.60.40.1180">
    <property type="entry name" value="Golgi alpha-mannosidase II"/>
    <property type="match status" value="2"/>
</dbReference>
<keyword evidence="13 17" id="KW-0326">Glycosidase</keyword>
<dbReference type="GO" id="GO:0005576">
    <property type="term" value="C:extracellular region"/>
    <property type="evidence" value="ECO:0007669"/>
    <property type="project" value="UniProtKB-SubCell"/>
</dbReference>
<dbReference type="SUPFAM" id="SSF74650">
    <property type="entry name" value="Galactose mutarotase-like"/>
    <property type="match status" value="1"/>
</dbReference>
<comment type="caution">
    <text evidence="22">The sequence shown here is derived from an EMBL/GenBank/DDBJ whole genome shotgun (WGS) entry which is preliminary data.</text>
</comment>
<feature type="domain" description="Glycosyl hydrolase family 31 C-terminal" evidence="21">
    <location>
        <begin position="712"/>
        <end position="800"/>
    </location>
</feature>
<evidence type="ECO:0000256" key="15">
    <source>
        <dbReference type="ARBA" id="ARBA00023326"/>
    </source>
</evidence>
<keyword evidence="9 18" id="KW-0732">Signal</keyword>
<dbReference type="InterPro" id="IPR025887">
    <property type="entry name" value="Glyco_hydro_31_N_dom"/>
</dbReference>
<comment type="catalytic activity">
    <reaction evidence="2">
        <text>Hydrolysis of terminal, non-reducing (1-&gt;4)-linked alpha-D-glucose residues with release of alpha-D-glucose.</text>
        <dbReference type="EC" id="3.2.1.20"/>
    </reaction>
</comment>
<dbReference type="CDD" id="cd06602">
    <property type="entry name" value="GH31_MGAM_SI_GAA"/>
    <property type="match status" value="1"/>
</dbReference>
<protein>
    <recommendedName>
        <fullName evidence="7">Probable alpha/beta-glucosidase agdC</fullName>
        <ecNumber evidence="5">3.2.1.20</ecNumber>
        <ecNumber evidence="6">3.2.1.21</ecNumber>
    </recommendedName>
</protein>
<evidence type="ECO:0000256" key="10">
    <source>
        <dbReference type="ARBA" id="ARBA00022801"/>
    </source>
</evidence>
<keyword evidence="10 17" id="KW-0378">Hydrolase</keyword>
<dbReference type="Proteomes" id="UP001251528">
    <property type="component" value="Unassembled WGS sequence"/>
</dbReference>
<comment type="catalytic activity">
    <reaction evidence="1">
        <text>Hydrolysis of terminal, non-reducing beta-D-glucosyl residues with release of beta-D-glucose.</text>
        <dbReference type="EC" id="3.2.1.21"/>
    </reaction>
</comment>
<name>A0AAJ0CYG7_9HYPO</name>
<keyword evidence="14" id="KW-0961">Cell wall biogenesis/degradation</keyword>
<reference evidence="22" key="1">
    <citation type="submission" date="2023-06" db="EMBL/GenBank/DDBJ databases">
        <title>Conoideocrella luteorostrata (Hypocreales: Clavicipitaceae), a potential biocontrol fungus for elongate hemlock scale in United States Christmas tree production areas.</title>
        <authorList>
            <person name="Barrett H."/>
            <person name="Lovett B."/>
            <person name="Macias A.M."/>
            <person name="Stajich J.E."/>
            <person name="Kasson M.T."/>
        </authorList>
    </citation>
    <scope>NUCLEOTIDE SEQUENCE</scope>
    <source>
        <strain evidence="22">ARSEF 14590</strain>
    </source>
</reference>
<proteinExistence type="inferred from homology"/>
<comment type="subcellular location">
    <subcellularLocation>
        <location evidence="3">Secreted</location>
    </subcellularLocation>
</comment>
<feature type="domain" description="Glycoside hydrolase family 31 TIM barrel" evidence="19">
    <location>
        <begin position="272"/>
        <end position="704"/>
    </location>
</feature>
<evidence type="ECO:0000256" key="2">
    <source>
        <dbReference type="ARBA" id="ARBA00001657"/>
    </source>
</evidence>
<evidence type="ECO:0000259" key="21">
    <source>
        <dbReference type="Pfam" id="PF21365"/>
    </source>
</evidence>
<dbReference type="PROSITE" id="PS00129">
    <property type="entry name" value="GLYCOSYL_HYDROL_F31_1"/>
    <property type="match status" value="1"/>
</dbReference>
<evidence type="ECO:0000256" key="1">
    <source>
        <dbReference type="ARBA" id="ARBA00000448"/>
    </source>
</evidence>
<comment type="function">
    <text evidence="16">Glucosidase involved in the degradation of cellulosic biomass. Has both alpha- and beta-glucosidase activity.</text>
</comment>
<feature type="chain" id="PRO_5042480350" description="Probable alpha/beta-glucosidase agdC" evidence="18">
    <location>
        <begin position="22"/>
        <end position="909"/>
    </location>
</feature>
<keyword evidence="23" id="KW-1185">Reference proteome</keyword>
<evidence type="ECO:0000256" key="7">
    <source>
        <dbReference type="ARBA" id="ARBA00014002"/>
    </source>
</evidence>
<evidence type="ECO:0000256" key="12">
    <source>
        <dbReference type="ARBA" id="ARBA00023277"/>
    </source>
</evidence>
<comment type="similarity">
    <text evidence="4 17">Belongs to the glycosyl hydrolase 31 family.</text>
</comment>
<feature type="domain" description="Glycoside hydrolase family 31 N-terminal" evidence="20">
    <location>
        <begin position="109"/>
        <end position="223"/>
    </location>
</feature>
<sequence>MMQTHNLVRFLALSGLQLAAAVDANGADALAKCPGYKASNIKTTGHGLKADLHLAGPKCNAYGTDLDDLKLDVTVETSDRVHVKIYDAAEHVYQVPESVFPRPKPAKGCSTNAALKFDYTENPFSFRILRTETKEVLFDSSAAGLVMEDQYLRLRTHLPTDTNLYGLGEHSDSLRLKTTNYTRTLWNADMPSIPNNRNLYGSHPVYIEHRTSGSHGVFLLSSNGMDIFIDKDKNGQYLEYNILGGVFDFYFMAGPTPIDVTKQYAEIAGLPVTVPYSGLGFHHCRWGYQDAFAVAEAVYNYSKAGIPLETMWTDIDYMDARAIFSLDPQRFPLKVMRELVAHLHANKQKYVVMVDPAVAAKNYGPYNNGVKDDIFILNSTKQTFHGVVWPGLTAYPDWFADGVQQYWNKEFAEFFSPESGLDIDFLWIDMNEPANFCDFPCLDPVAAAKEYPPPAPAVRHPPRDLPGWPCDFQPPGTSCKRVLSEQRLSPPADLDDEAKEFVMVSSRDNEAESSHTSKKWKGLPNRELISPPYKIHNFWGPLPHKSINTSLVHHNGLTLFDTHNLYGTMMSAASRQAMLARRPSKRPLVITRSTFAGAGSHVSHWLGDNDSDWPHYRWSISGMLQFASIFQVSMVGSDVCGFNGNTTEELCARWSSLGAFQPFYRNHNAEGMIDQEFYVWKSVTEAARRAIDIRYRLLDYFYTAMMRQSQDGTPAMNPMFYIYSNDKNTFGLDLQFFWGPSLLVAPVTEQGSTSVDIYLPDDIFYDFYTHEQIRGEGKNITKRDQGLADIPLFFRGGVIVPLRIKSAMTTTDLREQDFELVIPVGKDGTAKGALYLDDGDSLKPDATSNIEFEYKKGQLAVNGSFGYKTKAKIAKVTLLGVSSSQSGEAGSSGSITVDKPLTQPFTVQV</sequence>
<evidence type="ECO:0000256" key="13">
    <source>
        <dbReference type="ARBA" id="ARBA00023295"/>
    </source>
</evidence>
<dbReference type="Pfam" id="PF01055">
    <property type="entry name" value="Glyco_hydro_31_2nd"/>
    <property type="match status" value="1"/>
</dbReference>
<dbReference type="PANTHER" id="PTHR22762:SF67">
    <property type="entry name" value="ALPHA_BETA-GLUCOSIDASE AGDC-RELATED"/>
    <property type="match status" value="1"/>
</dbReference>
<dbReference type="InterPro" id="IPR048395">
    <property type="entry name" value="Glyco_hydro_31_C"/>
</dbReference>
<organism evidence="22 23">
    <name type="scientific">Conoideocrella luteorostrata</name>
    <dbReference type="NCBI Taxonomy" id="1105319"/>
    <lineage>
        <taxon>Eukaryota</taxon>
        <taxon>Fungi</taxon>
        <taxon>Dikarya</taxon>
        <taxon>Ascomycota</taxon>
        <taxon>Pezizomycotina</taxon>
        <taxon>Sordariomycetes</taxon>
        <taxon>Hypocreomycetidae</taxon>
        <taxon>Hypocreales</taxon>
        <taxon>Clavicipitaceae</taxon>
        <taxon>Conoideocrella</taxon>
    </lineage>
</organism>
<evidence type="ECO:0000259" key="20">
    <source>
        <dbReference type="Pfam" id="PF13802"/>
    </source>
</evidence>
<evidence type="ECO:0000256" key="3">
    <source>
        <dbReference type="ARBA" id="ARBA00004613"/>
    </source>
</evidence>
<dbReference type="Pfam" id="PF21365">
    <property type="entry name" value="Glyco_hydro_31_3rd"/>
    <property type="match status" value="1"/>
</dbReference>
<dbReference type="Pfam" id="PF13802">
    <property type="entry name" value="Gal_mutarotas_2"/>
    <property type="match status" value="1"/>
</dbReference>
<dbReference type="GO" id="GO:0030246">
    <property type="term" value="F:carbohydrate binding"/>
    <property type="evidence" value="ECO:0007669"/>
    <property type="project" value="InterPro"/>
</dbReference>
<evidence type="ECO:0000313" key="22">
    <source>
        <dbReference type="EMBL" id="KAK2609148.1"/>
    </source>
</evidence>
<evidence type="ECO:0000256" key="4">
    <source>
        <dbReference type="ARBA" id="ARBA00007806"/>
    </source>
</evidence>
<dbReference type="InterPro" id="IPR011013">
    <property type="entry name" value="Gal_mutarotase_sf_dom"/>
</dbReference>
<dbReference type="InterPro" id="IPR000322">
    <property type="entry name" value="Glyco_hydro_31_TIM"/>
</dbReference>
<evidence type="ECO:0000256" key="11">
    <source>
        <dbReference type="ARBA" id="ARBA00023180"/>
    </source>
</evidence>
<dbReference type="CDD" id="cd14752">
    <property type="entry name" value="GH31_N"/>
    <property type="match status" value="1"/>
</dbReference>
<dbReference type="GO" id="GO:0071555">
    <property type="term" value="P:cell wall organization"/>
    <property type="evidence" value="ECO:0007669"/>
    <property type="project" value="UniProtKB-KW"/>
</dbReference>
<evidence type="ECO:0000256" key="14">
    <source>
        <dbReference type="ARBA" id="ARBA00023316"/>
    </source>
</evidence>
<evidence type="ECO:0000256" key="16">
    <source>
        <dbReference type="ARBA" id="ARBA00025512"/>
    </source>
</evidence>
<evidence type="ECO:0000313" key="23">
    <source>
        <dbReference type="Proteomes" id="UP001251528"/>
    </source>
</evidence>
<dbReference type="Gene3D" id="3.20.20.80">
    <property type="entry name" value="Glycosidases"/>
    <property type="match status" value="2"/>
</dbReference>
<dbReference type="Gene3D" id="2.60.40.1760">
    <property type="entry name" value="glycosyl hydrolase (family 31)"/>
    <property type="match status" value="1"/>
</dbReference>
<evidence type="ECO:0000256" key="18">
    <source>
        <dbReference type="SAM" id="SignalP"/>
    </source>
</evidence>
<dbReference type="InterPro" id="IPR017853">
    <property type="entry name" value="GH"/>
</dbReference>
<dbReference type="GO" id="GO:0008422">
    <property type="term" value="F:beta-glucosidase activity"/>
    <property type="evidence" value="ECO:0007669"/>
    <property type="project" value="UniProtKB-EC"/>
</dbReference>